<dbReference type="PROSITE" id="PS50156">
    <property type="entry name" value="SSD"/>
    <property type="match status" value="1"/>
</dbReference>
<dbReference type="PANTHER" id="PTHR45727">
    <property type="entry name" value="NPC INTRACELLULAR CHOLESTEROL TRANSPORTER 1"/>
    <property type="match status" value="1"/>
</dbReference>
<evidence type="ECO:0000256" key="4">
    <source>
        <dbReference type="ARBA" id="ARBA00022692"/>
    </source>
</evidence>
<dbReference type="GO" id="GO:0006629">
    <property type="term" value="P:lipid metabolic process"/>
    <property type="evidence" value="ECO:0007669"/>
    <property type="project" value="UniProtKB-KW"/>
</dbReference>
<evidence type="ECO:0000256" key="5">
    <source>
        <dbReference type="ARBA" id="ARBA00022729"/>
    </source>
</evidence>
<comment type="caution">
    <text evidence="17">The sequence shown here is derived from an EMBL/GenBank/DDBJ whole genome shotgun (WGS) entry which is preliminary data.</text>
</comment>
<evidence type="ECO:0000256" key="13">
    <source>
        <dbReference type="SAM" id="MobiDB-lite"/>
    </source>
</evidence>
<keyword evidence="4 14" id="KW-0812">Transmembrane</keyword>
<comment type="similarity">
    <text evidence="2">Belongs to the patched family.</text>
</comment>
<dbReference type="GO" id="GO:0005886">
    <property type="term" value="C:plasma membrane"/>
    <property type="evidence" value="ECO:0007669"/>
    <property type="project" value="TreeGrafter"/>
</dbReference>
<feature type="domain" description="SSD" evidence="16">
    <location>
        <begin position="726"/>
        <end position="893"/>
    </location>
</feature>
<feature type="transmembrane region" description="Helical" evidence="14">
    <location>
        <begin position="474"/>
        <end position="496"/>
    </location>
</feature>
<feature type="transmembrane region" description="Helical" evidence="14">
    <location>
        <begin position="868"/>
        <end position="893"/>
    </location>
</feature>
<feature type="signal peptide" evidence="15">
    <location>
        <begin position="1"/>
        <end position="21"/>
    </location>
</feature>
<evidence type="ECO:0000256" key="10">
    <source>
        <dbReference type="ARBA" id="ARBA00023157"/>
    </source>
</evidence>
<accession>A0A814H6H4</accession>
<evidence type="ECO:0000256" key="11">
    <source>
        <dbReference type="ARBA" id="ARBA00023180"/>
    </source>
</evidence>
<evidence type="ECO:0000256" key="15">
    <source>
        <dbReference type="SAM" id="SignalP"/>
    </source>
</evidence>
<dbReference type="GO" id="GO:0015918">
    <property type="term" value="P:sterol transport"/>
    <property type="evidence" value="ECO:0007669"/>
    <property type="project" value="TreeGrafter"/>
</dbReference>
<comment type="catalytic activity">
    <reaction evidence="12">
        <text>cholesterol(in) = cholesterol(out)</text>
        <dbReference type="Rhea" id="RHEA:39747"/>
        <dbReference type="ChEBI" id="CHEBI:16113"/>
    </reaction>
</comment>
<dbReference type="InterPro" id="IPR032190">
    <property type="entry name" value="NPC1_N"/>
</dbReference>
<dbReference type="Pfam" id="PF22314">
    <property type="entry name" value="NPC1_MLD"/>
    <property type="match status" value="1"/>
</dbReference>
<dbReference type="GO" id="GO:0015485">
    <property type="term" value="F:cholesterol binding"/>
    <property type="evidence" value="ECO:0007669"/>
    <property type="project" value="TreeGrafter"/>
</dbReference>
<feature type="transmembrane region" description="Helical" evidence="14">
    <location>
        <begin position="835"/>
        <end position="856"/>
    </location>
</feature>
<dbReference type="InterPro" id="IPR000731">
    <property type="entry name" value="SSD"/>
</dbReference>
<dbReference type="FunFam" id="1.20.1640.10:FF:000008">
    <property type="entry name" value="NPC intracellular cholesterol transporter 1"/>
    <property type="match status" value="1"/>
</dbReference>
<reference evidence="17" key="1">
    <citation type="submission" date="2021-02" db="EMBL/GenBank/DDBJ databases">
        <authorList>
            <person name="Nowell W R."/>
        </authorList>
    </citation>
    <scope>NUCLEOTIDE SEQUENCE</scope>
    <source>
        <strain evidence="17">Ploen Becks lab</strain>
    </source>
</reference>
<keyword evidence="11" id="KW-0325">Glycoprotein</keyword>
<dbReference type="Pfam" id="PF12349">
    <property type="entry name" value="Sterol-sensing"/>
    <property type="match status" value="1"/>
</dbReference>
<dbReference type="InterPro" id="IPR053956">
    <property type="entry name" value="NPC1_MLD"/>
</dbReference>
<organism evidence="17 18">
    <name type="scientific">Brachionus calyciflorus</name>
    <dbReference type="NCBI Taxonomy" id="104777"/>
    <lineage>
        <taxon>Eukaryota</taxon>
        <taxon>Metazoa</taxon>
        <taxon>Spiralia</taxon>
        <taxon>Gnathifera</taxon>
        <taxon>Rotifera</taxon>
        <taxon>Eurotatoria</taxon>
        <taxon>Monogononta</taxon>
        <taxon>Pseudotrocha</taxon>
        <taxon>Ploima</taxon>
        <taxon>Brachionidae</taxon>
        <taxon>Brachionus</taxon>
    </lineage>
</organism>
<name>A0A814H6H4_9BILA</name>
<evidence type="ECO:0000256" key="9">
    <source>
        <dbReference type="ARBA" id="ARBA00023136"/>
    </source>
</evidence>
<feature type="transmembrane region" description="Helical" evidence="14">
    <location>
        <begin position="762"/>
        <end position="786"/>
    </location>
</feature>
<keyword evidence="7" id="KW-0445">Lipid transport</keyword>
<feature type="transmembrane region" description="Helical" evidence="14">
    <location>
        <begin position="338"/>
        <end position="359"/>
    </location>
</feature>
<comment type="subcellular location">
    <subcellularLocation>
        <location evidence="1">Endomembrane system</location>
        <topology evidence="1">Multi-pass membrane protein</topology>
    </subcellularLocation>
</comment>
<dbReference type="EMBL" id="CAJNOC010004012">
    <property type="protein sequence ID" value="CAF1006470.1"/>
    <property type="molecule type" value="Genomic_DNA"/>
</dbReference>
<evidence type="ECO:0000259" key="16">
    <source>
        <dbReference type="PROSITE" id="PS50156"/>
    </source>
</evidence>
<evidence type="ECO:0000256" key="7">
    <source>
        <dbReference type="ARBA" id="ARBA00023055"/>
    </source>
</evidence>
<dbReference type="GO" id="GO:0012505">
    <property type="term" value="C:endomembrane system"/>
    <property type="evidence" value="ECO:0007669"/>
    <property type="project" value="UniProtKB-SubCell"/>
</dbReference>
<dbReference type="AlphaFoldDB" id="A0A814H6H4"/>
<feature type="transmembrane region" description="Helical" evidence="14">
    <location>
        <begin position="729"/>
        <end position="750"/>
    </location>
</feature>
<evidence type="ECO:0000256" key="6">
    <source>
        <dbReference type="ARBA" id="ARBA00022989"/>
    </source>
</evidence>
<keyword evidence="3" id="KW-0813">Transport</keyword>
<keyword evidence="9 14" id="KW-0472">Membrane</keyword>
<dbReference type="OrthoDB" id="6510177at2759"/>
<keyword evidence="5 15" id="KW-0732">Signal</keyword>
<sequence>MKYLLFILIITLFVNIEKSHLKCVMYDACTNLEKLSPTGDPLSSRWQNCEYNGEARPIENQEVMDMFKQLCPSLYNGNDKMPLCCSANQIRILRKSIKEAESVIGTCPSCYFNFRNFWCQITCHPEQDKFVVPTIYKLSEYRNFTEQLKMHESAKNQVEEDHEELEHHEEEEELKETEQKPKEKKYTISRMNIYIQREFVSELIESCHDVKLYGSDALQGFCGVPSKQCTPEIYVNHMGLVVTQNPFKVDFYINKTHEEIIPIRQIREVMVDVVKEETHDFTIQPILPKYYKCNESFQFGDLDFGAKCSCKECQASCEIYPEFRIEQKRHFKVGHVDGAVFIMSIAFVIFIALFTRYLFIKKLEPKKIHTNNSISSSMDSTETPSKYQEKSLFTKLLHIICLCPKTPTKLLIPAETEPDSNNTNSSPQKNRSKYKRLIRNRLNKLNCLDKMLFFGDKLERFIELRFQYLGKFCASYPTLVLTIGFAFCSLMCLGYFNFKVEKDPIKLWSADSSIARQNKKYFDENFGPFYRITQLIIEPKKTVTPTHYNNMNITSLKIEILKETFDLYNQLIQIKEPISLDTICFKPLEPENQNCAIQSIFQYFQNDMEKFASLTQSEEDLYKHLQSCMSNPLDSECLSSFGAPIQPYLIIGSYDTTKTEYLNAGALIINFVINNYLNNEDKISKAMQWEFEALKILKNYTSDLINVYYSTERSIEDELERESKADIKIIAISYVVMFVYLTITLGKYSSLNLKVIFLEMKIFLALAGVSLVILSVFSSGGFFASIGVPSTLITLEVIPFLLLAVGVDNVYILVQTYQNDEKLPNESIEDQISRIVGRVGPSMLLTGTTQSAAFLISALTPMPGVRAFSLYASLAIIINFIMQITCFVVLLTLDAKREQSRRIDLLCCFKLNLKNFEIQNRKSFLYKFFKKFYTPILFDYKVRVGVIVVFVGFFFSCLTMCDKLKVGLDQKLTMPQDSYQLKYFEALQKHLSVGPPVYFVLKDGYNYTNLDEIRKLCGSSSCESNSLQNLISSASFFPNETYIAQPPENWIDNYMEWLEATPPSYCCYEYKEKREFCDYIKLDDTQEHECEKCKFERVKYNFPDENSLLKYVKYFLKQNPSRHCIKAGHAMYGDAVRLHQNKNGHVTSIGPSHFMAYHKVLSTSDDFINAMKSAHKISEAINKILNSGTNSSNKIEVFPYSNYIESVGHSNQSFVVKNLEVLLKRGLDRL</sequence>
<proteinExistence type="inferred from homology"/>
<protein>
    <recommendedName>
        <fullName evidence="16">SSD domain-containing protein</fullName>
    </recommendedName>
</protein>
<keyword evidence="6 14" id="KW-1133">Transmembrane helix</keyword>
<evidence type="ECO:0000313" key="18">
    <source>
        <dbReference type="Proteomes" id="UP000663879"/>
    </source>
</evidence>
<feature type="chain" id="PRO_5032646365" description="SSD domain-containing protein" evidence="15">
    <location>
        <begin position="22"/>
        <end position="1230"/>
    </location>
</feature>
<evidence type="ECO:0000256" key="3">
    <source>
        <dbReference type="ARBA" id="ARBA00022448"/>
    </source>
</evidence>
<keyword evidence="8" id="KW-0443">Lipid metabolism</keyword>
<evidence type="ECO:0000256" key="14">
    <source>
        <dbReference type="SAM" id="Phobius"/>
    </source>
</evidence>
<keyword evidence="10" id="KW-1015">Disulfide bond</keyword>
<feature type="compositionally biased region" description="Basic and acidic residues" evidence="13">
    <location>
        <begin position="153"/>
        <end position="168"/>
    </location>
</feature>
<evidence type="ECO:0000256" key="8">
    <source>
        <dbReference type="ARBA" id="ARBA00023098"/>
    </source>
</evidence>
<dbReference type="Proteomes" id="UP000663879">
    <property type="component" value="Unassembled WGS sequence"/>
</dbReference>
<feature type="region of interest" description="Disordered" evidence="13">
    <location>
        <begin position="153"/>
        <end position="181"/>
    </location>
</feature>
<gene>
    <name evidence="17" type="ORF">OXX778_LOCUS16674</name>
</gene>
<dbReference type="InterPro" id="IPR053958">
    <property type="entry name" value="HMGCR/SNAP/NPC1-like_SSD"/>
</dbReference>
<evidence type="ECO:0000256" key="1">
    <source>
        <dbReference type="ARBA" id="ARBA00004127"/>
    </source>
</evidence>
<dbReference type="PANTHER" id="PTHR45727:SF2">
    <property type="entry name" value="NPC INTRACELLULAR CHOLESTEROL TRANSPORTER 1"/>
    <property type="match status" value="1"/>
</dbReference>
<feature type="transmembrane region" description="Helical" evidence="14">
    <location>
        <begin position="932"/>
        <end position="955"/>
    </location>
</feature>
<dbReference type="Gene3D" id="1.20.1640.10">
    <property type="entry name" value="Multidrug efflux transporter AcrB transmembrane domain"/>
    <property type="match status" value="1"/>
</dbReference>
<feature type="transmembrane region" description="Helical" evidence="14">
    <location>
        <begin position="792"/>
        <end position="814"/>
    </location>
</feature>
<dbReference type="GO" id="GO:0042632">
    <property type="term" value="P:cholesterol homeostasis"/>
    <property type="evidence" value="ECO:0007669"/>
    <property type="project" value="TreeGrafter"/>
</dbReference>
<evidence type="ECO:0000256" key="2">
    <source>
        <dbReference type="ARBA" id="ARBA00005585"/>
    </source>
</evidence>
<keyword evidence="18" id="KW-1185">Reference proteome</keyword>
<dbReference type="SUPFAM" id="SSF82866">
    <property type="entry name" value="Multidrug efflux transporter AcrB transmembrane domain"/>
    <property type="match status" value="1"/>
</dbReference>
<evidence type="ECO:0000313" key="17">
    <source>
        <dbReference type="EMBL" id="CAF1006470.1"/>
    </source>
</evidence>
<dbReference type="Pfam" id="PF16414">
    <property type="entry name" value="NPC1_N"/>
    <property type="match status" value="2"/>
</dbReference>
<dbReference type="GO" id="GO:0030299">
    <property type="term" value="P:intestinal cholesterol absorption"/>
    <property type="evidence" value="ECO:0007669"/>
    <property type="project" value="TreeGrafter"/>
</dbReference>
<evidence type="ECO:0000256" key="12">
    <source>
        <dbReference type="ARBA" id="ARBA00034049"/>
    </source>
</evidence>